<reference evidence="16 17" key="1">
    <citation type="submission" date="2024-02" db="EMBL/GenBank/DDBJ databases">
        <title>De novo assembly and annotation of 12 fungi associated with fruit tree decline syndrome in Ontario, Canada.</title>
        <authorList>
            <person name="Sulman M."/>
            <person name="Ellouze W."/>
            <person name="Ilyukhin E."/>
        </authorList>
    </citation>
    <scope>NUCLEOTIDE SEQUENCE [LARGE SCALE GENOMIC DNA]</scope>
    <source>
        <strain evidence="16 17">M11/M66-122</strain>
    </source>
</reference>
<dbReference type="GO" id="GO:0000285">
    <property type="term" value="F:1-phosphatidylinositol-3-phosphate 5-kinase activity"/>
    <property type="evidence" value="ECO:0007669"/>
    <property type="project" value="UniProtKB-EC"/>
</dbReference>
<evidence type="ECO:0000259" key="15">
    <source>
        <dbReference type="PROSITE" id="PS51455"/>
    </source>
</evidence>
<keyword evidence="3 12" id="KW-0808">Transferase</keyword>
<dbReference type="SMART" id="SM00064">
    <property type="entry name" value="FYVE"/>
    <property type="match status" value="1"/>
</dbReference>
<dbReference type="CDD" id="cd17300">
    <property type="entry name" value="PIPKc_PIKfyve"/>
    <property type="match status" value="1"/>
</dbReference>
<dbReference type="InterPro" id="IPR044769">
    <property type="entry name" value="PIKfyve_PIPKc"/>
</dbReference>
<feature type="compositionally biased region" description="Low complexity" evidence="13">
    <location>
        <begin position="600"/>
        <end position="615"/>
    </location>
</feature>
<evidence type="ECO:0000256" key="7">
    <source>
        <dbReference type="ARBA" id="ARBA00022777"/>
    </source>
</evidence>
<dbReference type="SUPFAM" id="SSF52029">
    <property type="entry name" value="GroEL apical domain-like"/>
    <property type="match status" value="1"/>
</dbReference>
<keyword evidence="7 12" id="KW-0418">Kinase</keyword>
<dbReference type="EMBL" id="JAKJXP020000084">
    <property type="protein sequence ID" value="KAK7748276.1"/>
    <property type="molecule type" value="Genomic_DNA"/>
</dbReference>
<feature type="compositionally biased region" description="Polar residues" evidence="13">
    <location>
        <begin position="1666"/>
        <end position="1684"/>
    </location>
</feature>
<dbReference type="InterPro" id="IPR013083">
    <property type="entry name" value="Znf_RING/FYVE/PHD"/>
</dbReference>
<sequence length="2521" mass="280693">MSGKSQPPPPFSPLPVASSPRVSVSSRRGSIASASLGPHVDKEQLAQALDKIHTSANQQDILTTFNDLEPPPDALTDNETKGLAGDLVQHGFSGLSKYFRFKGDSGASSAANKDKEKTAAKSSRESTEPASYDAPSTGRQRGGSTSTVGTSSRNSLPPAPRTDTINTMSTHNSTLSDPMAQAVASTTGFSPEVQSQQPLSTRASSTTNLVTISNSKTSSRQSMGNLGAKATATIAPVTVNAFKDTARQLSVDTEEGSSKGSGRRSVGRLGDTAPSFTTSEGPTYSVSEMKSTSSLDKSSTPGRSRRDNAPSITSSMDSPVSPLKTSSHSIASAPQSASDLKGSAQPTRLSARDASRRPAVINRLHRSRSRASDDQSRSSSVSQGAAEASTISTSAHNNVNHETFGQGSQSERMKSGTYRIPGTTTDEGDPELVSAKLESMRKQVLSKDFWMADETCSECFECGAPFSAFRRKHHCRTCGCIFDSRCTSIISGQRFGVQGTLRVCKRCLHVISQRQDTNLSEDSADDSYLPAIFRTNHSKPASTKTSRMDRDDASISERAEDADDASRSLSTPLMAIPATRRVGDSSNRSSVLEIDAPQLSRPSSSRSLRSMTSGRPQSAGHRRNNSKNNLLNRFRPTPDSRAPFRKSANEEILKKSGLPAFHADNVIDPDLAPYMSDESSGDEQQMSLFATLSTEEPRGANLDYDKPNPNFGPYLGAARRNRVRTQAEKSISGYSFTSRGIDDGSGAILHPRPSTRRRNLSTASAHMRSPRPKSALQKGASASTETLPLFDSPTPPVASRLTRSSSMKGDKQPRLELNPASLLHVRRLLRQLLEDAKVPSAKSWEKALVPILLKCTTSVDPDIDRGDDMDIRHYVKLKRIPGGRPSDTTYVSGVIFTKKLALKSMPRRMPNPRVVLVSFPIEYQRHQQHFMSLQPVIKQEKEFLRRMVSRISALRPQLLLAEKGVSGLALQFFAEANIAVAYNVKPAVLSAVSRCLETEIISSLDMLALPRPDFQTGKSTGFEVKTFVNDELPGRKKTYIFLTSNKEELGCTIALRGASTAILAELKRITEFMVYVVYNLKLESCLMRDSYLQLPTTESLPTTQPTDNTDPSMRDGNAHSDDGRARTLSTMTIDDTVPSQGSNPSEKASESSPAETSPQEQTPQTSQVLHRTISLHAAHAHGSQGSLVPEDVPMPTYYSDTVAKYETRILSASPFVKFAQPYLLMQAREQERRLSYLKRLRDHDIVDDRGDGDKSKPQRFQLITPQMVHQPGHKASRQVMEILHAVHDAEYDKALYHYQTQTRQWENYIQGNLDLFDPYAHQNIVVLHSQICTETKIPCMEPTMFAFAFYDEHGDPSTGTIPDCTLGQYIEDICFHAESICDANGCDRKMYEHHRSYVHGDARITVFIEQEAKGKPVNNDIMMWSYCKSCKRETSQMAMSKGAWKYSFGKYLELSFWSRGTRLVKDEDEDGWVCPHDHHREHIRYFGLQDKIVRVHYDPIDLLEIIVPRARIAWKVEHDLNMKNDIFTQSQDRWNRFTSSVRARLKTIKLENILPDKAEGCKAEMDRLSKKIQEEYSLLIRKLQDAYMNSKYYEVIPLNVVLREMLEKVTEWDAAFAQFEADFLPSDKDIRKLTMLHLRKMFTDESKESLASNEPIAELPEGTEKTALSENTETESQFPSQPTEGSLDILQSGDNTNPPSEETSQEQTQTPMTTESLGRMDPLDLATPMSPTLSKSSVNQAQVPMIPPELPELTEAPQESLASPPPSPEVPRVSSPPASVTDQIEQLRRRQQSVVLEEARSSNAGGKRTQNPPPIVEPRNTPERGTSRRAGLNVSPPMVRAVTQPVNSMPSLPRMHSATGKRFLGITKDKDRLTPTEGASGLDMRKTPTNESVKGDKKLFGLRSSRKGNSSSIPRFVGKKDSSRVSTIRRHFEQLSREFEKEREKDRKKRASQMSHSRPFLQHSTTKAIVEVYEDVDEAVQEPGSTEDDQPTEEKAPDEPRTDADLAIASAVPEWQAQPSQETTQSSDPPTEGIVRVNDTAIEAETDDLTLNTASHVPTDDEQGESDGEQSILEGTTLEEIAESLDSSAEIPLELPKHDKMNFMKVLTNFWNERSASDWPPLDYPVNITDHIFVDSDIIVREDEPSSLIAFALSSEDYKQKRQRFHRRKRGEDGEPVSDPDDDAPLEMSPDTEGVISEDRLETSLLHTTSSHYKYQFTEGSAKMLVKIFYAEQFDALRRKCGVEDRIVESLSRCLKWDSKGGKTKSVFLKTQDDRLIMKSLSQVETSAFLKFAPAYFNIMAMTLFHDLPSVIAKMLGFFQVVIKNPVTSTEIKLDLLIMENLFYDRAPTRIFDLKGSMRNRKIQSTGEQNEVLLDENMVEYIYESPLFAREHAKKLLRASVWNDTLFLARQNVMDYSLMIAVDEARKEIVVGIIDCIRTYTWDKKLESWIKDRGFAGGNRNRPTVTSPKEYKSRFREAMARYILQAPNCWHQFGAPVAPSRARYEPSIAGDETTVAEASLG</sequence>
<feature type="compositionally biased region" description="Basic and acidic residues" evidence="13">
    <location>
        <begin position="546"/>
        <end position="559"/>
    </location>
</feature>
<keyword evidence="4" id="KW-0479">Metal-binding</keyword>
<feature type="compositionally biased region" description="Basic and acidic residues" evidence="13">
    <location>
        <begin position="1112"/>
        <end position="1125"/>
    </location>
</feature>
<feature type="domain" description="FYVE-type" evidence="14">
    <location>
        <begin position="453"/>
        <end position="512"/>
    </location>
</feature>
<feature type="region of interest" description="Disordered" evidence="13">
    <location>
        <begin position="1"/>
        <end position="42"/>
    </location>
</feature>
<feature type="compositionally biased region" description="Low complexity" evidence="13">
    <location>
        <begin position="1770"/>
        <end position="1780"/>
    </location>
</feature>
<dbReference type="PANTHER" id="PTHR45748:SF7">
    <property type="entry name" value="1-PHOSPHATIDYLINOSITOL 3-PHOSPHATE 5-KINASE-RELATED"/>
    <property type="match status" value="1"/>
</dbReference>
<keyword evidence="9 12" id="KW-0067">ATP-binding</keyword>
<dbReference type="InterPro" id="IPR017455">
    <property type="entry name" value="Znf_FYVE-rel"/>
</dbReference>
<accession>A0AAN9UJS5</accession>
<keyword evidence="6 11" id="KW-0863">Zinc-finger</keyword>
<dbReference type="Pfam" id="PF01504">
    <property type="entry name" value="PIP5K"/>
    <property type="match status" value="2"/>
</dbReference>
<feature type="compositionally biased region" description="Basic and acidic residues" evidence="13">
    <location>
        <begin position="112"/>
        <end position="127"/>
    </location>
</feature>
<feature type="compositionally biased region" description="Polar residues" evidence="13">
    <location>
        <begin position="1729"/>
        <end position="1742"/>
    </location>
</feature>
<feature type="region of interest" description="Disordered" evidence="13">
    <location>
        <begin position="61"/>
        <end position="82"/>
    </location>
</feature>
<name>A0AAN9UJS5_9PEZI</name>
<feature type="region of interest" description="Disordered" evidence="13">
    <location>
        <begin position="742"/>
        <end position="813"/>
    </location>
</feature>
<feature type="compositionally biased region" description="Low complexity" evidence="13">
    <location>
        <begin position="136"/>
        <end position="155"/>
    </location>
</feature>
<feature type="compositionally biased region" description="Basic and acidic residues" evidence="13">
    <location>
        <begin position="1930"/>
        <end position="1945"/>
    </location>
</feature>
<feature type="compositionally biased region" description="Polar residues" evidence="13">
    <location>
        <begin position="274"/>
        <end position="302"/>
    </location>
</feature>
<dbReference type="Proteomes" id="UP001320420">
    <property type="component" value="Unassembled WGS sequence"/>
</dbReference>
<feature type="compositionally biased region" description="Low complexity" evidence="13">
    <location>
        <begin position="14"/>
        <end position="35"/>
    </location>
</feature>
<evidence type="ECO:0000256" key="6">
    <source>
        <dbReference type="ARBA" id="ARBA00022771"/>
    </source>
</evidence>
<feature type="region of interest" description="Disordered" evidence="13">
    <location>
        <begin position="103"/>
        <end position="225"/>
    </location>
</feature>
<dbReference type="CDD" id="cd03334">
    <property type="entry name" value="Fab1_TCP"/>
    <property type="match status" value="1"/>
</dbReference>
<dbReference type="SUPFAM" id="SSF56104">
    <property type="entry name" value="SAICAR synthase-like"/>
    <property type="match status" value="1"/>
</dbReference>
<feature type="compositionally biased region" description="Polar residues" evidence="13">
    <location>
        <begin position="163"/>
        <end position="176"/>
    </location>
</feature>
<feature type="domain" description="PIPK" evidence="15">
    <location>
        <begin position="2154"/>
        <end position="2483"/>
    </location>
</feature>
<evidence type="ECO:0000256" key="11">
    <source>
        <dbReference type="PROSITE-ProRule" id="PRU00091"/>
    </source>
</evidence>
<gene>
    <name evidence="16" type="primary">MDM12_1</name>
    <name evidence="16" type="ORF">SLS62_008736</name>
</gene>
<feature type="region of interest" description="Disordered" evidence="13">
    <location>
        <begin position="1097"/>
        <end position="1168"/>
    </location>
</feature>
<dbReference type="GO" id="GO:0046854">
    <property type="term" value="P:phosphatidylinositol phosphate biosynthetic process"/>
    <property type="evidence" value="ECO:0007669"/>
    <property type="project" value="TreeGrafter"/>
</dbReference>
<dbReference type="Pfam" id="PF00118">
    <property type="entry name" value="Cpn60_TCP1"/>
    <property type="match status" value="1"/>
</dbReference>
<comment type="catalytic activity">
    <reaction evidence="1">
        <text>a 1,2-diacyl-sn-glycero-3-phospho-(1D-myo-inositol-3-phosphate) + ATP = a 1,2-diacyl-sn-glycero-3-phospho-(1D-myo-inositol-3,5-bisphosphate) + ADP + H(+)</text>
        <dbReference type="Rhea" id="RHEA:13609"/>
        <dbReference type="ChEBI" id="CHEBI:15378"/>
        <dbReference type="ChEBI" id="CHEBI:30616"/>
        <dbReference type="ChEBI" id="CHEBI:57923"/>
        <dbReference type="ChEBI" id="CHEBI:58088"/>
        <dbReference type="ChEBI" id="CHEBI:456216"/>
        <dbReference type="EC" id="2.7.1.150"/>
    </reaction>
</comment>
<keyword evidence="8" id="KW-0862">Zinc</keyword>
<keyword evidence="5 12" id="KW-0547">Nucleotide-binding</keyword>
<feature type="compositionally biased region" description="Acidic residues" evidence="13">
    <location>
        <begin position="2174"/>
        <end position="2185"/>
    </location>
</feature>
<feature type="compositionally biased region" description="Basic and acidic residues" evidence="13">
    <location>
        <begin position="1883"/>
        <end position="1899"/>
    </location>
</feature>
<dbReference type="GO" id="GO:0000329">
    <property type="term" value="C:fungal-type vacuole membrane"/>
    <property type="evidence" value="ECO:0007669"/>
    <property type="project" value="TreeGrafter"/>
</dbReference>
<evidence type="ECO:0000256" key="4">
    <source>
        <dbReference type="ARBA" id="ARBA00022723"/>
    </source>
</evidence>
<dbReference type="FunFam" id="3.30.40.10:FF:000283">
    <property type="entry name" value="1-phosphatidylinositol-3-phosphate 5-kinase (Fab1)"/>
    <property type="match status" value="1"/>
</dbReference>
<dbReference type="GO" id="GO:0010008">
    <property type="term" value="C:endosome membrane"/>
    <property type="evidence" value="ECO:0007669"/>
    <property type="project" value="TreeGrafter"/>
</dbReference>
<dbReference type="Gene3D" id="3.30.800.10">
    <property type="entry name" value="Phosphatidylinositol Phosphate Kinase II Beta"/>
    <property type="match status" value="1"/>
</dbReference>
<comment type="caution">
    <text evidence="16">The sequence shown here is derived from an EMBL/GenBank/DDBJ whole genome shotgun (WGS) entry which is preliminary data.</text>
</comment>
<dbReference type="SUPFAM" id="SSF57903">
    <property type="entry name" value="FYVE/PHD zinc finger"/>
    <property type="match status" value="1"/>
</dbReference>
<feature type="compositionally biased region" description="Polar residues" evidence="13">
    <location>
        <begin position="2017"/>
        <end position="2029"/>
    </location>
</feature>
<dbReference type="Gene3D" id="3.30.40.10">
    <property type="entry name" value="Zinc/RING finger domain, C3HC4 (zinc finger)"/>
    <property type="match status" value="1"/>
</dbReference>
<evidence type="ECO:0000256" key="1">
    <source>
        <dbReference type="ARBA" id="ARBA00000768"/>
    </source>
</evidence>
<evidence type="ECO:0000256" key="13">
    <source>
        <dbReference type="SAM" id="MobiDB-lite"/>
    </source>
</evidence>
<dbReference type="InterPro" id="IPR027409">
    <property type="entry name" value="GroEL-like_apical_dom_sf"/>
</dbReference>
<dbReference type="FunFam" id="3.30.800.10:FF:000005">
    <property type="entry name" value="1-phosphatidylinositol-3-phosphate 5-kinase (Fab1)"/>
    <property type="match status" value="1"/>
</dbReference>
<dbReference type="PANTHER" id="PTHR45748">
    <property type="entry name" value="1-PHOSPHATIDYLINOSITOL 3-PHOSPHATE 5-KINASE-RELATED"/>
    <property type="match status" value="1"/>
</dbReference>
<feature type="compositionally biased region" description="Polar residues" evidence="13">
    <location>
        <begin position="1952"/>
        <end position="1967"/>
    </location>
</feature>
<dbReference type="InterPro" id="IPR000306">
    <property type="entry name" value="Znf_FYVE"/>
</dbReference>
<evidence type="ECO:0000256" key="8">
    <source>
        <dbReference type="ARBA" id="ARBA00022833"/>
    </source>
</evidence>
<dbReference type="PROSITE" id="PS50178">
    <property type="entry name" value="ZF_FYVE"/>
    <property type="match status" value="1"/>
</dbReference>
<dbReference type="SMART" id="SM00330">
    <property type="entry name" value="PIPKc"/>
    <property type="match status" value="1"/>
</dbReference>
<feature type="compositionally biased region" description="Polar residues" evidence="13">
    <location>
        <begin position="1127"/>
        <end position="1141"/>
    </location>
</feature>
<feature type="region of interest" description="Disordered" evidence="13">
    <location>
        <begin position="1645"/>
        <end position="2033"/>
    </location>
</feature>
<dbReference type="InterPro" id="IPR002498">
    <property type="entry name" value="PInositol-4-P-4/5-kinase_core"/>
</dbReference>
<protein>
    <recommendedName>
        <fullName evidence="2">1-phosphatidylinositol-3-phosphate 5-kinase</fullName>
        <ecNumber evidence="2">2.7.1.150</ecNumber>
    </recommendedName>
    <alternativeName>
        <fullName evidence="10">Type III PIP kinase</fullName>
    </alternativeName>
</protein>
<evidence type="ECO:0000259" key="14">
    <source>
        <dbReference type="PROSITE" id="PS50178"/>
    </source>
</evidence>
<dbReference type="InterPro" id="IPR027484">
    <property type="entry name" value="PInositol-4-P-5-kinase_N"/>
</dbReference>
<dbReference type="InterPro" id="IPR002423">
    <property type="entry name" value="Cpn60/GroEL/TCP-1"/>
</dbReference>
<dbReference type="InterPro" id="IPR011011">
    <property type="entry name" value="Znf_FYVE_PHD"/>
</dbReference>
<feature type="region of interest" description="Disordered" evidence="13">
    <location>
        <begin position="2162"/>
        <end position="2193"/>
    </location>
</feature>
<dbReference type="Pfam" id="PF01363">
    <property type="entry name" value="FYVE"/>
    <property type="match status" value="1"/>
</dbReference>
<feature type="region of interest" description="Disordered" evidence="13">
    <location>
        <begin position="2046"/>
        <end position="2069"/>
    </location>
</feature>
<feature type="compositionally biased region" description="Polar residues" evidence="13">
    <location>
        <begin position="389"/>
        <end position="410"/>
    </location>
</feature>
<feature type="compositionally biased region" description="Acidic residues" evidence="13">
    <location>
        <begin position="1972"/>
        <end position="1991"/>
    </location>
</feature>
<evidence type="ECO:0000256" key="5">
    <source>
        <dbReference type="ARBA" id="ARBA00022741"/>
    </source>
</evidence>
<evidence type="ECO:0000313" key="17">
    <source>
        <dbReference type="Proteomes" id="UP001320420"/>
    </source>
</evidence>
<keyword evidence="17" id="KW-1185">Reference proteome</keyword>
<dbReference type="FunFam" id="3.50.7.10:FF:000007">
    <property type="entry name" value="1-phosphatidylinositol 3-phosphate 5-kinase isoform X1"/>
    <property type="match status" value="1"/>
</dbReference>
<evidence type="ECO:0000256" key="10">
    <source>
        <dbReference type="ARBA" id="ARBA00075294"/>
    </source>
</evidence>
<feature type="compositionally biased region" description="Pro residues" evidence="13">
    <location>
        <begin position="1"/>
        <end position="13"/>
    </location>
</feature>
<feature type="compositionally biased region" description="Polar residues" evidence="13">
    <location>
        <begin position="310"/>
        <end position="348"/>
    </location>
</feature>
<proteinExistence type="predicted"/>
<dbReference type="GO" id="GO:0008270">
    <property type="term" value="F:zinc ion binding"/>
    <property type="evidence" value="ECO:0007669"/>
    <property type="project" value="UniProtKB-KW"/>
</dbReference>
<dbReference type="FunFam" id="3.30.810.10:FF:000001">
    <property type="entry name" value="1-phosphatidylinositol 3-phosphate 5-kinase FAB1"/>
    <property type="match status" value="1"/>
</dbReference>
<evidence type="ECO:0000256" key="2">
    <source>
        <dbReference type="ARBA" id="ARBA00012009"/>
    </source>
</evidence>
<dbReference type="EC" id="2.7.1.150" evidence="2"/>
<evidence type="ECO:0000256" key="3">
    <source>
        <dbReference type="ARBA" id="ARBA00022679"/>
    </source>
</evidence>
<evidence type="ECO:0000256" key="9">
    <source>
        <dbReference type="ARBA" id="ARBA00022840"/>
    </source>
</evidence>
<feature type="compositionally biased region" description="Low complexity" evidence="13">
    <location>
        <begin position="626"/>
        <end position="635"/>
    </location>
</feature>
<feature type="compositionally biased region" description="Polar residues" evidence="13">
    <location>
        <begin position="1692"/>
        <end position="1716"/>
    </location>
</feature>
<feature type="compositionally biased region" description="Polar residues" evidence="13">
    <location>
        <begin position="1097"/>
        <end position="1111"/>
    </location>
</feature>
<dbReference type="PROSITE" id="PS51455">
    <property type="entry name" value="PIPK"/>
    <property type="match status" value="1"/>
</dbReference>
<dbReference type="Gene3D" id="3.30.810.10">
    <property type="entry name" value="2-Layer Sandwich"/>
    <property type="match status" value="1"/>
</dbReference>
<feature type="region of interest" description="Disordered" evidence="13">
    <location>
        <begin position="535"/>
        <end position="644"/>
    </location>
</feature>
<organism evidence="16 17">
    <name type="scientific">Diatrype stigma</name>
    <dbReference type="NCBI Taxonomy" id="117547"/>
    <lineage>
        <taxon>Eukaryota</taxon>
        <taxon>Fungi</taxon>
        <taxon>Dikarya</taxon>
        <taxon>Ascomycota</taxon>
        <taxon>Pezizomycotina</taxon>
        <taxon>Sordariomycetes</taxon>
        <taxon>Xylariomycetidae</taxon>
        <taxon>Xylariales</taxon>
        <taxon>Diatrypaceae</taxon>
        <taxon>Diatrype</taxon>
    </lineage>
</organism>
<feature type="region of interest" description="Disordered" evidence="13">
    <location>
        <begin position="248"/>
        <end position="430"/>
    </location>
</feature>
<feature type="compositionally biased region" description="Polar residues" evidence="13">
    <location>
        <begin position="183"/>
        <end position="224"/>
    </location>
</feature>
<feature type="compositionally biased region" description="Low complexity" evidence="13">
    <location>
        <begin position="1142"/>
        <end position="1167"/>
    </location>
</feature>
<dbReference type="InterPro" id="IPR027483">
    <property type="entry name" value="PInositol-4-P-4/5-kinase_C_sf"/>
</dbReference>
<dbReference type="GO" id="GO:0005524">
    <property type="term" value="F:ATP binding"/>
    <property type="evidence" value="ECO:0007669"/>
    <property type="project" value="UniProtKB-UniRule"/>
</dbReference>
<feature type="compositionally biased region" description="Polar residues" evidence="13">
    <location>
        <begin position="1801"/>
        <end position="1810"/>
    </location>
</feature>
<feature type="compositionally biased region" description="Basic and acidic residues" evidence="13">
    <location>
        <begin position="1992"/>
        <end position="2004"/>
    </location>
</feature>
<dbReference type="Gene3D" id="3.50.7.10">
    <property type="entry name" value="GroEL"/>
    <property type="match status" value="1"/>
</dbReference>
<evidence type="ECO:0000313" key="16">
    <source>
        <dbReference type="EMBL" id="KAK7748276.1"/>
    </source>
</evidence>
<evidence type="ECO:0000256" key="12">
    <source>
        <dbReference type="PROSITE-ProRule" id="PRU00781"/>
    </source>
</evidence>